<dbReference type="AlphaFoldDB" id="A0A843UGV3"/>
<gene>
    <name evidence="1" type="ORF">Taro_013932</name>
</gene>
<evidence type="ECO:0000313" key="2">
    <source>
        <dbReference type="Proteomes" id="UP000652761"/>
    </source>
</evidence>
<reference evidence="1" key="1">
    <citation type="submission" date="2017-07" db="EMBL/GenBank/DDBJ databases">
        <title>Taro Niue Genome Assembly and Annotation.</title>
        <authorList>
            <person name="Atibalentja N."/>
            <person name="Keating K."/>
            <person name="Fields C.J."/>
        </authorList>
    </citation>
    <scope>NUCLEOTIDE SEQUENCE</scope>
    <source>
        <strain evidence="1">Niue_2</strain>
        <tissue evidence="1">Leaf</tissue>
    </source>
</reference>
<sequence length="110" mass="12056">MPRVERAALSAPQSCRLPRSRSVPSVGVLRSPLRVIISAVEAALQRERCRSRAPFGSSSHLCCGGNLAERWRSRTCPHSVLQVGDPKQRRGFLGVQGSQAVSKWREPPSP</sequence>
<protein>
    <submittedName>
        <fullName evidence="1">Uncharacterized protein</fullName>
    </submittedName>
</protein>
<dbReference type="Proteomes" id="UP000652761">
    <property type="component" value="Unassembled WGS sequence"/>
</dbReference>
<comment type="caution">
    <text evidence="1">The sequence shown here is derived from an EMBL/GenBank/DDBJ whole genome shotgun (WGS) entry which is preliminary data.</text>
</comment>
<name>A0A843UGV3_COLES</name>
<evidence type="ECO:0000313" key="1">
    <source>
        <dbReference type="EMBL" id="MQL81457.1"/>
    </source>
</evidence>
<keyword evidence="2" id="KW-1185">Reference proteome</keyword>
<dbReference type="EMBL" id="NMUH01000568">
    <property type="protein sequence ID" value="MQL81457.1"/>
    <property type="molecule type" value="Genomic_DNA"/>
</dbReference>
<organism evidence="1 2">
    <name type="scientific">Colocasia esculenta</name>
    <name type="common">Wild taro</name>
    <name type="synonym">Arum esculentum</name>
    <dbReference type="NCBI Taxonomy" id="4460"/>
    <lineage>
        <taxon>Eukaryota</taxon>
        <taxon>Viridiplantae</taxon>
        <taxon>Streptophyta</taxon>
        <taxon>Embryophyta</taxon>
        <taxon>Tracheophyta</taxon>
        <taxon>Spermatophyta</taxon>
        <taxon>Magnoliopsida</taxon>
        <taxon>Liliopsida</taxon>
        <taxon>Araceae</taxon>
        <taxon>Aroideae</taxon>
        <taxon>Colocasieae</taxon>
        <taxon>Colocasia</taxon>
    </lineage>
</organism>
<accession>A0A843UGV3</accession>
<proteinExistence type="predicted"/>